<dbReference type="Pfam" id="PF06761">
    <property type="entry name" value="IcmF-related"/>
    <property type="match status" value="1"/>
</dbReference>
<name>A0A2X1QC18_KLEPN</name>
<evidence type="ECO:0000313" key="2">
    <source>
        <dbReference type="EMBL" id="SPX53955.1"/>
    </source>
</evidence>
<dbReference type="PANTHER" id="PTHR36153">
    <property type="entry name" value="INNER MEMBRANE PROTEIN-RELATED"/>
    <property type="match status" value="1"/>
</dbReference>
<dbReference type="InterPro" id="IPR053156">
    <property type="entry name" value="T6SS_TssM-like"/>
</dbReference>
<organism evidence="2 3">
    <name type="scientific">Klebsiella pneumoniae</name>
    <dbReference type="NCBI Taxonomy" id="573"/>
    <lineage>
        <taxon>Bacteria</taxon>
        <taxon>Pseudomonadati</taxon>
        <taxon>Pseudomonadota</taxon>
        <taxon>Gammaproteobacteria</taxon>
        <taxon>Enterobacterales</taxon>
        <taxon>Enterobacteriaceae</taxon>
        <taxon>Klebsiella/Raoultella group</taxon>
        <taxon>Klebsiella</taxon>
        <taxon>Klebsiella pneumoniae complex</taxon>
    </lineage>
</organism>
<sequence length="521" mass="57643">MLLWAASMTVSFIANRHLVAIAQQQVQQASAGKQPLAVRLHALSALQKTLSQLEYRSQHGAPWYLRAGLSQNDDLLAALFPRYGEMSQPLLRDAAAHHLEEQLTAFVQLPPDSPLREKMTKTAYGQLKQYLMLTRPEKMDAAWFATTLMQDWPQRSGIADAVWQGSGPSLLAFYAASLASHPQWRLPVDDGLVSQVRTRLIRQLGQRNSESTLYQKMLAQVANQYADMRLADMTADTDASRLFSTDEVVPGMFTRQAWEQAVQPAIEKVVAERRDEMDWVLSDTKQTAAQSTSPEALRARLAERYFADFSGAWLDFLNSLRWQRAATLSDAIDQLTLMADVRQSPLVALMNTLSVQGRTGQTGEAIADSLVKSARQLFNRDNSPVIDQRSGARGPLDATFGPVLALLDNRDGGTPTSRLSLQTFLTRVTQVRLRLQQVTNATDPQAMTRLLAQTVFQGKAVDLTETRDYGSLVAAGLGQEWSGFGQTLFVRPMEQAWQQVLTPAAESLNAPVAQRSGGGLE</sequence>
<dbReference type="Proteomes" id="UP000251123">
    <property type="component" value="Unassembled WGS sequence"/>
</dbReference>
<dbReference type="AlphaFoldDB" id="A0A2X1QC18"/>
<dbReference type="PANTHER" id="PTHR36153:SF1">
    <property type="entry name" value="TYPE VI SECRETION SYSTEM COMPONENT TSSM1"/>
    <property type="match status" value="1"/>
</dbReference>
<gene>
    <name evidence="2" type="ORF">NCTC9601_01088</name>
</gene>
<feature type="domain" description="IcmF-related" evidence="1">
    <location>
        <begin position="40"/>
        <end position="356"/>
    </location>
</feature>
<proteinExistence type="predicted"/>
<evidence type="ECO:0000259" key="1">
    <source>
        <dbReference type="Pfam" id="PF06761"/>
    </source>
</evidence>
<dbReference type="InterPro" id="IPR009612">
    <property type="entry name" value="IcmF-rel"/>
</dbReference>
<dbReference type="EMBL" id="UASN01000013">
    <property type="protein sequence ID" value="SPX53955.1"/>
    <property type="molecule type" value="Genomic_DNA"/>
</dbReference>
<reference evidence="2 3" key="1">
    <citation type="submission" date="2018-06" db="EMBL/GenBank/DDBJ databases">
        <authorList>
            <consortium name="Pathogen Informatics"/>
            <person name="Doyle S."/>
        </authorList>
    </citation>
    <scope>NUCLEOTIDE SEQUENCE [LARGE SCALE GENOMIC DNA]</scope>
    <source>
        <strain evidence="2 3">NCTC9601</strain>
    </source>
</reference>
<accession>A0A2X1QC18</accession>
<evidence type="ECO:0000313" key="3">
    <source>
        <dbReference type="Proteomes" id="UP000251123"/>
    </source>
</evidence>
<protein>
    <submittedName>
        <fullName evidence="2">Type VI secretion protein VasK</fullName>
    </submittedName>
</protein>